<dbReference type="EMBL" id="JBHEZX010000002">
    <property type="protein sequence ID" value="MFC1408736.1"/>
    <property type="molecule type" value="Genomic_DNA"/>
</dbReference>
<gene>
    <name evidence="2" type="ORF">ACEZDG_05520</name>
</gene>
<keyword evidence="2" id="KW-0378">Hydrolase</keyword>
<evidence type="ECO:0000259" key="1">
    <source>
        <dbReference type="Pfam" id="PF12697"/>
    </source>
</evidence>
<name>A0ABV6V4T3_9ACTN</name>
<protein>
    <submittedName>
        <fullName evidence="2">Alpha/beta fold hydrolase</fullName>
    </submittedName>
</protein>
<feature type="domain" description="AB hydrolase-1" evidence="1">
    <location>
        <begin position="3"/>
        <end position="229"/>
    </location>
</feature>
<dbReference type="InterPro" id="IPR052897">
    <property type="entry name" value="Sec-Metab_Biosynth_Hydrolase"/>
</dbReference>
<dbReference type="InterPro" id="IPR029058">
    <property type="entry name" value="AB_hydrolase_fold"/>
</dbReference>
<dbReference type="Pfam" id="PF12697">
    <property type="entry name" value="Abhydrolase_6"/>
    <property type="match status" value="1"/>
</dbReference>
<keyword evidence="3" id="KW-1185">Reference proteome</keyword>
<accession>A0ABV6V4T3</accession>
<comment type="caution">
    <text evidence="2">The sequence shown here is derived from an EMBL/GenBank/DDBJ whole genome shotgun (WGS) entry which is preliminary data.</text>
</comment>
<dbReference type="SUPFAM" id="SSF53474">
    <property type="entry name" value="alpha/beta-Hydrolases"/>
    <property type="match status" value="1"/>
</dbReference>
<evidence type="ECO:0000313" key="2">
    <source>
        <dbReference type="EMBL" id="MFC1408736.1"/>
    </source>
</evidence>
<dbReference type="Gene3D" id="3.40.50.1820">
    <property type="entry name" value="alpha/beta hydrolase"/>
    <property type="match status" value="1"/>
</dbReference>
<dbReference type="InterPro" id="IPR000073">
    <property type="entry name" value="AB_hydrolase_1"/>
</dbReference>
<dbReference type="RefSeq" id="WP_380503124.1">
    <property type="nucleotide sequence ID" value="NZ_JBHEZX010000002.1"/>
</dbReference>
<dbReference type="GO" id="GO:0016787">
    <property type="term" value="F:hydrolase activity"/>
    <property type="evidence" value="ECO:0007669"/>
    <property type="project" value="UniProtKB-KW"/>
</dbReference>
<proteinExistence type="predicted"/>
<dbReference type="PANTHER" id="PTHR37017">
    <property type="entry name" value="AB HYDROLASE-1 DOMAIN-CONTAINING PROTEIN-RELATED"/>
    <property type="match status" value="1"/>
</dbReference>
<organism evidence="2 3">
    <name type="scientific">Streptacidiphilus alkalitolerans</name>
    <dbReference type="NCBI Taxonomy" id="3342712"/>
    <lineage>
        <taxon>Bacteria</taxon>
        <taxon>Bacillati</taxon>
        <taxon>Actinomycetota</taxon>
        <taxon>Actinomycetes</taxon>
        <taxon>Kitasatosporales</taxon>
        <taxon>Streptomycetaceae</taxon>
        <taxon>Streptacidiphilus</taxon>
    </lineage>
</organism>
<reference evidence="2 3" key="1">
    <citation type="submission" date="2024-09" db="EMBL/GenBank/DDBJ databases">
        <authorList>
            <person name="Lee S.D."/>
        </authorList>
    </citation>
    <scope>NUCLEOTIDE SEQUENCE [LARGE SCALE GENOMIC DNA]</scope>
    <source>
        <strain evidence="2 3">N1-1</strain>
    </source>
</reference>
<dbReference type="PANTHER" id="PTHR37017:SF11">
    <property type="entry name" value="ESTERASE_LIPASE_THIOESTERASE DOMAIN-CONTAINING PROTEIN"/>
    <property type="match status" value="1"/>
</dbReference>
<evidence type="ECO:0000313" key="3">
    <source>
        <dbReference type="Proteomes" id="UP001592582"/>
    </source>
</evidence>
<sequence length="234" mass="24608">MRVVFVHGACVRDGSWWWHRTAELLRERGVPSAAPALPSCGEAGRPGGVGGPGLPEDVAAVRQVLLAGGDEPTVVVAHSYGGIVTAEAAAGIGSVRHLLLVSSYLPEVGQSLSEFGDGSSAPAPFLDVDPGTGTFGVRPELLVDTFLQDCDPEVQAQAADHLARQSVQVTGQPVGAAAWQQVPSTYLVCARDRGTPPRLQREFARRADNVVELDAGHHPFLSQPATVRDLLLSL</sequence>
<dbReference type="Proteomes" id="UP001592582">
    <property type="component" value="Unassembled WGS sequence"/>
</dbReference>